<dbReference type="EMBL" id="BDUF01000057">
    <property type="protein sequence ID" value="GAX90520.1"/>
    <property type="molecule type" value="Genomic_DNA"/>
</dbReference>
<dbReference type="AlphaFoldDB" id="A0A292YPV7"/>
<evidence type="ECO:0000313" key="2">
    <source>
        <dbReference type="EMBL" id="GAX90520.1"/>
    </source>
</evidence>
<keyword evidence="3" id="KW-1185">Reference proteome</keyword>
<keyword evidence="1" id="KW-1133">Transmembrane helix</keyword>
<organism evidence="2 3">
    <name type="scientific">Effusibacillus lacus</name>
    <dbReference type="NCBI Taxonomy" id="1348429"/>
    <lineage>
        <taxon>Bacteria</taxon>
        <taxon>Bacillati</taxon>
        <taxon>Bacillota</taxon>
        <taxon>Bacilli</taxon>
        <taxon>Bacillales</taxon>
        <taxon>Alicyclobacillaceae</taxon>
        <taxon>Effusibacillus</taxon>
    </lineage>
</organism>
<evidence type="ECO:0000313" key="3">
    <source>
        <dbReference type="Proteomes" id="UP000217785"/>
    </source>
</evidence>
<reference evidence="3" key="1">
    <citation type="submission" date="2017-07" db="EMBL/GenBank/DDBJ databases">
        <title>Draft genome sequence of Effusibacillus lacus strain skLN1.</title>
        <authorList>
            <person name="Watanabe M."/>
            <person name="Kojima H."/>
            <person name="Fukui M."/>
        </authorList>
    </citation>
    <scope>NUCLEOTIDE SEQUENCE [LARGE SCALE GENOMIC DNA]</scope>
    <source>
        <strain evidence="3">skLN1</strain>
    </source>
</reference>
<dbReference type="RefSeq" id="WP_096182238.1">
    <property type="nucleotide sequence ID" value="NZ_BDUF01000057.1"/>
</dbReference>
<dbReference type="Proteomes" id="UP000217785">
    <property type="component" value="Unassembled WGS sequence"/>
</dbReference>
<name>A0A292YPV7_9BACL</name>
<sequence length="231" mass="26452">MEKLEFDWEKKLPPSPVARRNTPTHIMIQRVEERLKSKRKRLKRFVPWFACFSIAVLTLIFIVPQFSQILNLVQTRGNEQPDGIIAGAELSTDQLIIQIKQKVKFNVWIPISATSLTLKDTKVEHEQILIKYDFEGPNGNKVPVELMEIPDPKSSNPNQTTFWVTGKVDKSIQINGQTWGYSSVSQGDKKRVQLYALLNGTHIFINSQDIDFDTLVHIGESMQCVNCDQKN</sequence>
<gene>
    <name evidence="2" type="ORF">EFBL_2147</name>
</gene>
<feature type="transmembrane region" description="Helical" evidence="1">
    <location>
        <begin position="45"/>
        <end position="66"/>
    </location>
</feature>
<evidence type="ECO:0008006" key="4">
    <source>
        <dbReference type="Google" id="ProtNLM"/>
    </source>
</evidence>
<comment type="caution">
    <text evidence="2">The sequence shown here is derived from an EMBL/GenBank/DDBJ whole genome shotgun (WGS) entry which is preliminary data.</text>
</comment>
<proteinExistence type="predicted"/>
<accession>A0A292YPV7</accession>
<evidence type="ECO:0000256" key="1">
    <source>
        <dbReference type="SAM" id="Phobius"/>
    </source>
</evidence>
<keyword evidence="1" id="KW-0472">Membrane</keyword>
<keyword evidence="1" id="KW-0812">Transmembrane</keyword>
<protein>
    <recommendedName>
        <fullName evidence="4">DUF4367 domain-containing protein</fullName>
    </recommendedName>
</protein>